<dbReference type="EMBL" id="LHQQ01000385">
    <property type="protein sequence ID" value="KOS36821.1"/>
    <property type="molecule type" value="Genomic_DNA"/>
</dbReference>
<evidence type="ECO:0000313" key="1">
    <source>
        <dbReference type="EMBL" id="KOS36821.1"/>
    </source>
</evidence>
<comment type="caution">
    <text evidence="1">The sequence shown here is derived from an EMBL/GenBank/DDBJ whole genome shotgun (WGS) entry which is preliminary data.</text>
</comment>
<organism evidence="1 2">
    <name type="scientific">Penicillium nordicum</name>
    <dbReference type="NCBI Taxonomy" id="229535"/>
    <lineage>
        <taxon>Eukaryota</taxon>
        <taxon>Fungi</taxon>
        <taxon>Dikarya</taxon>
        <taxon>Ascomycota</taxon>
        <taxon>Pezizomycotina</taxon>
        <taxon>Eurotiomycetes</taxon>
        <taxon>Eurotiomycetidae</taxon>
        <taxon>Eurotiales</taxon>
        <taxon>Aspergillaceae</taxon>
        <taxon>Penicillium</taxon>
    </lineage>
</organism>
<keyword evidence="2" id="KW-1185">Reference proteome</keyword>
<dbReference type="Proteomes" id="UP000037696">
    <property type="component" value="Unassembled WGS sequence"/>
</dbReference>
<reference evidence="1 2" key="1">
    <citation type="submission" date="2015-08" db="EMBL/GenBank/DDBJ databases">
        <title>Genome sequencing of Penicillium nordicum.</title>
        <authorList>
            <person name="Nguyen H.D."/>
            <person name="Seifert K.A."/>
        </authorList>
    </citation>
    <scope>NUCLEOTIDE SEQUENCE [LARGE SCALE GENOMIC DNA]</scope>
    <source>
        <strain evidence="1 2">DAOMC 185683</strain>
    </source>
</reference>
<evidence type="ECO:0000313" key="2">
    <source>
        <dbReference type="Proteomes" id="UP000037696"/>
    </source>
</evidence>
<dbReference type="AlphaFoldDB" id="A0A0M8NYA8"/>
<name>A0A0M8NYA8_9EURO</name>
<protein>
    <submittedName>
        <fullName evidence="1">Uncharacterized protein</fullName>
    </submittedName>
</protein>
<gene>
    <name evidence="1" type="ORF">ACN38_g12405</name>
</gene>
<proteinExistence type="predicted"/>
<accession>A0A0M8NYA8</accession>
<sequence length="71" mass="7992">MAGRLVSTTLVPWSVETQSAQIFPGNDTPAVVYQTITSSFPKDQTDKCSSALTDPDIRIFEDLGWWQNRWS</sequence>